<proteinExistence type="predicted"/>
<evidence type="ECO:0000256" key="1">
    <source>
        <dbReference type="SAM" id="MobiDB-lite"/>
    </source>
</evidence>
<organism evidence="2 3">
    <name type="scientific">Amblyomma americanum</name>
    <name type="common">Lone star tick</name>
    <dbReference type="NCBI Taxonomy" id="6943"/>
    <lineage>
        <taxon>Eukaryota</taxon>
        <taxon>Metazoa</taxon>
        <taxon>Ecdysozoa</taxon>
        <taxon>Arthropoda</taxon>
        <taxon>Chelicerata</taxon>
        <taxon>Arachnida</taxon>
        <taxon>Acari</taxon>
        <taxon>Parasitiformes</taxon>
        <taxon>Ixodida</taxon>
        <taxon>Ixodoidea</taxon>
        <taxon>Ixodidae</taxon>
        <taxon>Amblyomminae</taxon>
        <taxon>Amblyomma</taxon>
    </lineage>
</organism>
<protein>
    <submittedName>
        <fullName evidence="2">Uncharacterized protein</fullName>
    </submittedName>
</protein>
<dbReference type="Proteomes" id="UP001321473">
    <property type="component" value="Unassembled WGS sequence"/>
</dbReference>
<name>A0AAQ4DYD6_AMBAM</name>
<gene>
    <name evidence="2" type="ORF">V5799_005735</name>
</gene>
<accession>A0AAQ4DYD6</accession>
<sequence length="85" mass="9247">MLCGQLWQRYSTVGVTLHRFPLGFHREGVEVSELPPSVAPTPRYRGSNGGTLVPLGDRWVSGGKESNPRPPAARDGVQPTTPPLR</sequence>
<dbReference type="AlphaFoldDB" id="A0AAQ4DYD6"/>
<reference evidence="2 3" key="1">
    <citation type="journal article" date="2023" name="Arcadia Sci">
        <title>De novo assembly of a long-read Amblyomma americanum tick genome.</title>
        <authorList>
            <person name="Chou S."/>
            <person name="Poskanzer K.E."/>
            <person name="Rollins M."/>
            <person name="Thuy-Boun P.S."/>
        </authorList>
    </citation>
    <scope>NUCLEOTIDE SEQUENCE [LARGE SCALE GENOMIC DNA]</scope>
    <source>
        <strain evidence="2">F_SG_1</strain>
        <tissue evidence="2">Salivary glands</tissue>
    </source>
</reference>
<comment type="caution">
    <text evidence="2">The sequence shown here is derived from an EMBL/GenBank/DDBJ whole genome shotgun (WGS) entry which is preliminary data.</text>
</comment>
<feature type="region of interest" description="Disordered" evidence="1">
    <location>
        <begin position="35"/>
        <end position="85"/>
    </location>
</feature>
<keyword evidence="3" id="KW-1185">Reference proteome</keyword>
<evidence type="ECO:0000313" key="2">
    <source>
        <dbReference type="EMBL" id="KAK8767476.1"/>
    </source>
</evidence>
<dbReference type="EMBL" id="JARKHS020025424">
    <property type="protein sequence ID" value="KAK8767476.1"/>
    <property type="molecule type" value="Genomic_DNA"/>
</dbReference>
<evidence type="ECO:0000313" key="3">
    <source>
        <dbReference type="Proteomes" id="UP001321473"/>
    </source>
</evidence>